<evidence type="ECO:0000256" key="1">
    <source>
        <dbReference type="SAM" id="MobiDB-lite"/>
    </source>
</evidence>
<name>A0A6J4UGN0_9BACT</name>
<dbReference type="AlphaFoldDB" id="A0A6J4UGN0"/>
<feature type="region of interest" description="Disordered" evidence="1">
    <location>
        <begin position="1"/>
        <end position="38"/>
    </location>
</feature>
<sequence>MVVAAPATSAASARPRRSTTGTSARRRVAVGVSSQRRHLSRTDHGFAWRVHSGLPPGPPGVEPELKGSYGIRVITLTLAGRSAAGYSRLCS</sequence>
<accession>A0A6J4UGN0</accession>
<reference evidence="2" key="1">
    <citation type="submission" date="2020-02" db="EMBL/GenBank/DDBJ databases">
        <authorList>
            <person name="Meier V. D."/>
        </authorList>
    </citation>
    <scope>NUCLEOTIDE SEQUENCE</scope>
    <source>
        <strain evidence="2">AVDCRST_MAG49</strain>
    </source>
</reference>
<evidence type="ECO:0000313" key="2">
    <source>
        <dbReference type="EMBL" id="CAA9549858.1"/>
    </source>
</evidence>
<feature type="compositionally biased region" description="Low complexity" evidence="1">
    <location>
        <begin position="1"/>
        <end position="23"/>
    </location>
</feature>
<dbReference type="EMBL" id="CADCWG010000104">
    <property type="protein sequence ID" value="CAA9549858.1"/>
    <property type="molecule type" value="Genomic_DNA"/>
</dbReference>
<proteinExistence type="predicted"/>
<gene>
    <name evidence="2" type="ORF">AVDCRST_MAG49-1682</name>
</gene>
<protein>
    <submittedName>
        <fullName evidence="2">Uncharacterized protein</fullName>
    </submittedName>
</protein>
<organism evidence="2">
    <name type="scientific">uncultured Thermomicrobiales bacterium</name>
    <dbReference type="NCBI Taxonomy" id="1645740"/>
    <lineage>
        <taxon>Bacteria</taxon>
        <taxon>Pseudomonadati</taxon>
        <taxon>Thermomicrobiota</taxon>
        <taxon>Thermomicrobia</taxon>
        <taxon>Thermomicrobiales</taxon>
        <taxon>environmental samples</taxon>
    </lineage>
</organism>